<name>A0AAN3BKT5_LISMN</name>
<dbReference type="EMBL" id="AABAIH010000002">
    <property type="protein sequence ID" value="EAG0994749.1"/>
    <property type="molecule type" value="Genomic_DNA"/>
</dbReference>
<evidence type="ECO:0000313" key="2">
    <source>
        <dbReference type="Proteomes" id="UP000406081"/>
    </source>
</evidence>
<sequence>MANEKLGLYQKMSNVMQSIEHLQKDDQVSFKTTNYKAISEEKVTKSVRKALIEQGLVIFPIEQDMTREGTLTSVNTKYKIVDVVTGDFEVLASSGQGADTQDKGSGKAMTYAFKYLLLRTFAIPTGEDPDKTSSPEQDEKELASMRKTLDTLIKEYADKKGAEINVIKTWLVDKTDSGSYETANKNQLNEMSAAVNELTRRLEAKIEAQKQVNW</sequence>
<comment type="caution">
    <text evidence="1">The sequence shown here is derived from an EMBL/GenBank/DDBJ whole genome shotgun (WGS) entry which is preliminary data.</text>
</comment>
<proteinExistence type="predicted"/>
<dbReference type="InterPro" id="IPR007499">
    <property type="entry name" value="ERF_bacteria_virus"/>
</dbReference>
<dbReference type="Pfam" id="PF04404">
    <property type="entry name" value="ERF"/>
    <property type="match status" value="1"/>
</dbReference>
<accession>A0AAN3BKT5</accession>
<reference evidence="1 2" key="1">
    <citation type="submission" date="2018-06" db="EMBL/GenBank/DDBJ databases">
        <authorList>
            <consortium name="GenomeTrakr: Next Generation Sequencing Network for Food Pathogen Tracability"/>
        </authorList>
    </citation>
    <scope>NUCLEOTIDE SEQUENCE [LARGE SCALE GENOMIC DNA]</scope>
    <source>
        <strain evidence="1 2">ARS-CC9329</strain>
    </source>
</reference>
<dbReference type="Proteomes" id="UP000406081">
    <property type="component" value="Unassembled WGS sequence"/>
</dbReference>
<dbReference type="AlphaFoldDB" id="A0AAN3BKT5"/>
<evidence type="ECO:0000313" key="1">
    <source>
        <dbReference type="EMBL" id="EAG0994749.1"/>
    </source>
</evidence>
<evidence type="ECO:0008006" key="3">
    <source>
        <dbReference type="Google" id="ProtNLM"/>
    </source>
</evidence>
<protein>
    <recommendedName>
        <fullName evidence="3">Single-stranded DNA-binding protein</fullName>
    </recommendedName>
</protein>
<organism evidence="1 2">
    <name type="scientific">Listeria monocytogenes</name>
    <dbReference type="NCBI Taxonomy" id="1639"/>
    <lineage>
        <taxon>Bacteria</taxon>
        <taxon>Bacillati</taxon>
        <taxon>Bacillota</taxon>
        <taxon>Bacilli</taxon>
        <taxon>Bacillales</taxon>
        <taxon>Listeriaceae</taxon>
        <taxon>Listeria</taxon>
    </lineage>
</organism>
<gene>
    <name evidence="1" type="ORF">A3R20_09025</name>
</gene>